<proteinExistence type="predicted"/>
<dbReference type="VEuPathDB" id="TrichDB:TRFO_12911"/>
<dbReference type="RefSeq" id="XP_068369963.1">
    <property type="nucleotide sequence ID" value="XM_068496922.1"/>
</dbReference>
<name>A0A1J4L035_9EUKA</name>
<evidence type="ECO:0000313" key="2">
    <source>
        <dbReference type="Proteomes" id="UP000179807"/>
    </source>
</evidence>
<reference evidence="1" key="1">
    <citation type="submission" date="2016-10" db="EMBL/GenBank/DDBJ databases">
        <authorList>
            <person name="Benchimol M."/>
            <person name="Almeida L.G."/>
            <person name="Vasconcelos A.T."/>
            <person name="Perreira-Neves A."/>
            <person name="Rosa I.A."/>
            <person name="Tasca T."/>
            <person name="Bogo M.R."/>
            <person name="de Souza W."/>
        </authorList>
    </citation>
    <scope>NUCLEOTIDE SEQUENCE [LARGE SCALE GENOMIC DNA]</scope>
    <source>
        <strain evidence="1">K</strain>
    </source>
</reference>
<dbReference type="SUPFAM" id="SSF140860">
    <property type="entry name" value="Pseudo ankyrin repeat-like"/>
    <property type="match status" value="1"/>
</dbReference>
<dbReference type="AlphaFoldDB" id="A0A1J4L035"/>
<accession>A0A1J4L035</accession>
<sequence>MFKSFVQTSWAKELSKEVFEGDTQSLNSFIDKIPLPILDETLIMITFLFNEVINCHIERMEIIASAIALLNRKLISHGQTKLLIDFLSQGIENKCFLCYLKKQYQINITGIDGYKVADIPFCDIIAETIRKDDCKKLKSLYDEQPIDFLQKRDFGYHMYYLEKGSYFQLSKNTKSTQCYFFILETCRKNRIDVPDAIIKNKISQYKLHTDEFSQKFNLDFISYQTWYVLHPFTMDYLNAFPSKVNHCIKWRDTSANLLYIAVSANDLEFVRVIVQNNMSVCINCGYSYRYYFCDGEHTFKILLFLYDVLYYI</sequence>
<gene>
    <name evidence="1" type="ORF">TRFO_12911</name>
</gene>
<organism evidence="1 2">
    <name type="scientific">Tritrichomonas foetus</name>
    <dbReference type="NCBI Taxonomy" id="1144522"/>
    <lineage>
        <taxon>Eukaryota</taxon>
        <taxon>Metamonada</taxon>
        <taxon>Parabasalia</taxon>
        <taxon>Tritrichomonadida</taxon>
        <taxon>Tritrichomonadidae</taxon>
        <taxon>Tritrichomonas</taxon>
    </lineage>
</organism>
<dbReference type="Proteomes" id="UP000179807">
    <property type="component" value="Unassembled WGS sequence"/>
</dbReference>
<evidence type="ECO:0000313" key="1">
    <source>
        <dbReference type="EMBL" id="OHT16827.1"/>
    </source>
</evidence>
<dbReference type="GeneID" id="94831626"/>
<protein>
    <submittedName>
        <fullName evidence="1">Uncharacterized protein</fullName>
    </submittedName>
</protein>
<keyword evidence="2" id="KW-1185">Reference proteome</keyword>
<dbReference type="EMBL" id="MLAK01000068">
    <property type="protein sequence ID" value="OHT16827.1"/>
    <property type="molecule type" value="Genomic_DNA"/>
</dbReference>
<comment type="caution">
    <text evidence="1">The sequence shown here is derived from an EMBL/GenBank/DDBJ whole genome shotgun (WGS) entry which is preliminary data.</text>
</comment>